<organism evidence="3 4">
    <name type="scientific">Mycobacterium [tuberculosis] TKK-01-0051</name>
    <dbReference type="NCBI Taxonomy" id="1324261"/>
    <lineage>
        <taxon>Bacteria</taxon>
        <taxon>Bacillati</taxon>
        <taxon>Actinomycetota</taxon>
        <taxon>Actinomycetes</taxon>
        <taxon>Mycobacteriales</taxon>
        <taxon>Mycobacteriaceae</taxon>
        <taxon>Mycobacterium</taxon>
        <taxon>Mycobacterium avium complex (MAC)</taxon>
    </lineage>
</organism>
<evidence type="ECO:0000256" key="1">
    <source>
        <dbReference type="ARBA" id="ARBA00005254"/>
    </source>
</evidence>
<comment type="caution">
    <text evidence="3">The sequence shown here is derived from an EMBL/GenBank/DDBJ whole genome shotgun (WGS) entry which is preliminary data.</text>
</comment>
<dbReference type="PANTHER" id="PTHR43149:SF1">
    <property type="entry name" value="DELTA(3,5)-DELTA(2,4)-DIENOYL-COA ISOMERASE, MITOCHONDRIAL"/>
    <property type="match status" value="1"/>
</dbReference>
<evidence type="ECO:0000313" key="3">
    <source>
        <dbReference type="EMBL" id="KBZ61040.1"/>
    </source>
</evidence>
<reference evidence="3 4" key="1">
    <citation type="submission" date="2014-04" db="EMBL/GenBank/DDBJ databases">
        <title>The Genome Sequence of Mycobacterium tuberculosis TKK-01-0051.</title>
        <authorList>
            <consortium name="The Broad Institute Genomics Platform"/>
            <consortium name="The Broad Institute Genome Sequencing Center for Infectious Disease"/>
            <person name="Earl A.M."/>
            <person name="Cohen K."/>
            <person name="Pym A."/>
            <person name="Bishai W."/>
            <person name="Maharaj K."/>
            <person name="Desjardins C."/>
            <person name="Abeel T."/>
            <person name="Young S."/>
            <person name="Zeng Q."/>
            <person name="Gargeya S."/>
            <person name="Abouelleil A."/>
            <person name="Alvarado L."/>
            <person name="Chapman S.B."/>
            <person name="Gainer-Dewar J."/>
            <person name="Goldberg J."/>
            <person name="Griggs A."/>
            <person name="Gujja S."/>
            <person name="Hansen M."/>
            <person name="Howarth C."/>
            <person name="Imamovic A."/>
            <person name="Larimer J."/>
            <person name="Murphy C."/>
            <person name="Naylor J."/>
            <person name="Pearson M."/>
            <person name="Poon T.W."/>
            <person name="Priest M."/>
            <person name="Roberts A."/>
            <person name="Saif S."/>
            <person name="Shea T."/>
            <person name="Sykes S."/>
            <person name="Wortman J."/>
            <person name="Nusbaum C."/>
            <person name="Birren B."/>
        </authorList>
    </citation>
    <scope>NUCLEOTIDE SEQUENCE [LARGE SCALE GENOMIC DNA]</scope>
    <source>
        <strain evidence="3 4">TKK-01-0051</strain>
    </source>
</reference>
<evidence type="ECO:0000313" key="4">
    <source>
        <dbReference type="Proteomes" id="UP000025947"/>
    </source>
</evidence>
<dbReference type="Pfam" id="PF00378">
    <property type="entry name" value="ECH_1"/>
    <property type="match status" value="1"/>
</dbReference>
<dbReference type="RefSeq" id="WP_044486436.1">
    <property type="nucleotide sequence ID" value="NZ_KK328284.1"/>
</dbReference>
<dbReference type="SUPFAM" id="SSF52096">
    <property type="entry name" value="ClpP/crotonase"/>
    <property type="match status" value="1"/>
</dbReference>
<dbReference type="CDD" id="cd06558">
    <property type="entry name" value="crotonase-like"/>
    <property type="match status" value="1"/>
</dbReference>
<name>A0A051TW64_9MYCO</name>
<dbReference type="InterPro" id="IPR029045">
    <property type="entry name" value="ClpP/crotonase-like_dom_sf"/>
</dbReference>
<sequence>MIANYQHLTVGLLDGIATVELSRPPVNAVSMQMYGEIYSLFADIDQLGDVRAVVLLGRGDHFCAGNDLREFATMTTENARERMFHVREAFSAIYRCAVPVVAAVHGAVLGTGLAIAASCDFIVAAEDTQFGTPEVGVGVMGAARHLSRLIPQGVARMLYYTAEPIGARQMHALGAVVEVVGRDELSAVANRYARNIARHSPVVLRSAKQALNTVEDMNLANGYEYEQGLTVALADHPHSREARRATLERRSPDYAAPEAPAGADD</sequence>
<comment type="similarity">
    <text evidence="1">Belongs to the enoyl-CoA hydratase/isomerase family.</text>
</comment>
<feature type="region of interest" description="Disordered" evidence="2">
    <location>
        <begin position="242"/>
        <end position="265"/>
    </location>
</feature>
<evidence type="ECO:0008006" key="5">
    <source>
        <dbReference type="Google" id="ProtNLM"/>
    </source>
</evidence>
<proteinExistence type="inferred from homology"/>
<dbReference type="InterPro" id="IPR045002">
    <property type="entry name" value="Ech1-like"/>
</dbReference>
<dbReference type="EMBL" id="JLXW01000010">
    <property type="protein sequence ID" value="KBZ61040.1"/>
    <property type="molecule type" value="Genomic_DNA"/>
</dbReference>
<keyword evidence="4" id="KW-1185">Reference proteome</keyword>
<dbReference type="HOGENOM" id="CLU_009834_7_0_11"/>
<dbReference type="InterPro" id="IPR001753">
    <property type="entry name" value="Enoyl-CoA_hydra/iso"/>
</dbReference>
<feature type="compositionally biased region" description="Basic and acidic residues" evidence="2">
    <location>
        <begin position="242"/>
        <end position="252"/>
    </location>
</feature>
<protein>
    <recommendedName>
        <fullName evidence="5">Enoyl-CoA hydratase</fullName>
    </recommendedName>
</protein>
<dbReference type="Gene3D" id="3.90.226.10">
    <property type="entry name" value="2-enoyl-CoA Hydratase, Chain A, domain 1"/>
    <property type="match status" value="1"/>
</dbReference>
<dbReference type="PATRIC" id="fig|1324261.3.peg.4031"/>
<dbReference type="GO" id="GO:0051750">
    <property type="term" value="F:delta(3,5)-delta(2,4)-dienoyl-CoA isomerase activity"/>
    <property type="evidence" value="ECO:0007669"/>
    <property type="project" value="TreeGrafter"/>
</dbReference>
<evidence type="ECO:0000256" key="2">
    <source>
        <dbReference type="SAM" id="MobiDB-lite"/>
    </source>
</evidence>
<dbReference type="AlphaFoldDB" id="A0A051TW64"/>
<gene>
    <name evidence="3" type="ORF">K875_03991</name>
</gene>
<dbReference type="Proteomes" id="UP000025947">
    <property type="component" value="Unassembled WGS sequence"/>
</dbReference>
<dbReference type="PANTHER" id="PTHR43149">
    <property type="entry name" value="ENOYL-COA HYDRATASE"/>
    <property type="match status" value="1"/>
</dbReference>
<accession>A0A051TW64</accession>